<dbReference type="EMBL" id="BAABHK010000012">
    <property type="protein sequence ID" value="GAA4633717.1"/>
    <property type="molecule type" value="Genomic_DNA"/>
</dbReference>
<sequence>MATRMRRGTASGTGDWLLMFLQSRDAPPRRWHGAATGPGEWLLVFLEAARAGRPMVLGGLEPVRARGA</sequence>
<protein>
    <submittedName>
        <fullName evidence="1">Uncharacterized protein</fullName>
    </submittedName>
</protein>
<gene>
    <name evidence="1" type="ORF">GCM10023196_072360</name>
</gene>
<proteinExistence type="predicted"/>
<evidence type="ECO:0000313" key="1">
    <source>
        <dbReference type="EMBL" id="GAA4633717.1"/>
    </source>
</evidence>
<dbReference type="Proteomes" id="UP001501442">
    <property type="component" value="Unassembled WGS sequence"/>
</dbReference>
<organism evidence="1 2">
    <name type="scientific">Actinoallomurus vinaceus</name>
    <dbReference type="NCBI Taxonomy" id="1080074"/>
    <lineage>
        <taxon>Bacteria</taxon>
        <taxon>Bacillati</taxon>
        <taxon>Actinomycetota</taxon>
        <taxon>Actinomycetes</taxon>
        <taxon>Streptosporangiales</taxon>
        <taxon>Thermomonosporaceae</taxon>
        <taxon>Actinoallomurus</taxon>
    </lineage>
</organism>
<dbReference type="RefSeq" id="WP_345436711.1">
    <property type="nucleotide sequence ID" value="NZ_BAABHK010000012.1"/>
</dbReference>
<reference evidence="2" key="1">
    <citation type="journal article" date="2019" name="Int. J. Syst. Evol. Microbiol.">
        <title>The Global Catalogue of Microorganisms (GCM) 10K type strain sequencing project: providing services to taxonomists for standard genome sequencing and annotation.</title>
        <authorList>
            <consortium name="The Broad Institute Genomics Platform"/>
            <consortium name="The Broad Institute Genome Sequencing Center for Infectious Disease"/>
            <person name="Wu L."/>
            <person name="Ma J."/>
        </authorList>
    </citation>
    <scope>NUCLEOTIDE SEQUENCE [LARGE SCALE GENOMIC DNA]</scope>
    <source>
        <strain evidence="2">JCM 17939</strain>
    </source>
</reference>
<accession>A0ABP8ULV6</accession>
<keyword evidence="2" id="KW-1185">Reference proteome</keyword>
<name>A0ABP8ULV6_9ACTN</name>
<evidence type="ECO:0000313" key="2">
    <source>
        <dbReference type="Proteomes" id="UP001501442"/>
    </source>
</evidence>
<comment type="caution">
    <text evidence="1">The sequence shown here is derived from an EMBL/GenBank/DDBJ whole genome shotgun (WGS) entry which is preliminary data.</text>
</comment>